<feature type="compositionally biased region" description="Basic and acidic residues" evidence="2">
    <location>
        <begin position="206"/>
        <end position="230"/>
    </location>
</feature>
<dbReference type="GO" id="GO:0034517">
    <property type="term" value="P:ribophagy"/>
    <property type="evidence" value="ECO:0007669"/>
    <property type="project" value="TreeGrafter"/>
</dbReference>
<feature type="compositionally biased region" description="Low complexity" evidence="2">
    <location>
        <begin position="446"/>
        <end position="456"/>
    </location>
</feature>
<keyword evidence="1" id="KW-0694">RNA-binding</keyword>
<dbReference type="EMBL" id="LT598449">
    <property type="protein sequence ID" value="SCU77495.1"/>
    <property type="molecule type" value="Genomic_DNA"/>
</dbReference>
<dbReference type="GO" id="GO:0003729">
    <property type="term" value="F:mRNA binding"/>
    <property type="evidence" value="ECO:0007669"/>
    <property type="project" value="TreeGrafter"/>
</dbReference>
<dbReference type="GO" id="GO:0005829">
    <property type="term" value="C:cytosol"/>
    <property type="evidence" value="ECO:0007669"/>
    <property type="project" value="TreeGrafter"/>
</dbReference>
<keyword evidence="5" id="KW-1185">Reference proteome</keyword>
<feature type="region of interest" description="Disordered" evidence="2">
    <location>
        <begin position="153"/>
        <end position="359"/>
    </location>
</feature>
<feature type="compositionally biased region" description="Basic and acidic residues" evidence="2">
    <location>
        <begin position="282"/>
        <end position="300"/>
    </location>
</feature>
<dbReference type="Proteomes" id="UP000189911">
    <property type="component" value="Chromosome A"/>
</dbReference>
<dbReference type="InterPro" id="IPR032710">
    <property type="entry name" value="NTF2-like_dom_sf"/>
</dbReference>
<proteinExistence type="predicted"/>
<dbReference type="CDD" id="cd00780">
    <property type="entry name" value="NTF2"/>
    <property type="match status" value="1"/>
</dbReference>
<evidence type="ECO:0000259" key="3">
    <source>
        <dbReference type="PROSITE" id="PS50177"/>
    </source>
</evidence>
<evidence type="ECO:0000313" key="5">
    <source>
        <dbReference type="Proteomes" id="UP000189911"/>
    </source>
</evidence>
<organism evidence="4 5">
    <name type="scientific">Lachancea nothofagi CBS 11611</name>
    <dbReference type="NCBI Taxonomy" id="1266666"/>
    <lineage>
        <taxon>Eukaryota</taxon>
        <taxon>Fungi</taxon>
        <taxon>Dikarya</taxon>
        <taxon>Ascomycota</taxon>
        <taxon>Saccharomycotina</taxon>
        <taxon>Saccharomycetes</taxon>
        <taxon>Saccharomycetales</taxon>
        <taxon>Saccharomycetaceae</taxon>
        <taxon>Lachancea</taxon>
    </lineage>
</organism>
<dbReference type="Gene3D" id="3.10.450.50">
    <property type="match status" value="1"/>
</dbReference>
<dbReference type="InterPro" id="IPR002075">
    <property type="entry name" value="NTF2_dom"/>
</dbReference>
<dbReference type="OrthoDB" id="339151at2759"/>
<dbReference type="Pfam" id="PF02136">
    <property type="entry name" value="NTF2"/>
    <property type="match status" value="1"/>
</dbReference>
<reference evidence="5" key="1">
    <citation type="submission" date="2016-03" db="EMBL/GenBank/DDBJ databases">
        <authorList>
            <person name="Devillers Hugo."/>
        </authorList>
    </citation>
    <scope>NUCLEOTIDE SEQUENCE [LARGE SCALE GENOMIC DNA]</scope>
</reference>
<evidence type="ECO:0000256" key="2">
    <source>
        <dbReference type="SAM" id="MobiDB-lite"/>
    </source>
</evidence>
<dbReference type="PANTHER" id="PTHR10693">
    <property type="entry name" value="RAS GTPASE-ACTIVATING PROTEIN-BINDING PROTEIN"/>
    <property type="match status" value="1"/>
</dbReference>
<evidence type="ECO:0000313" key="4">
    <source>
        <dbReference type="EMBL" id="SCU77495.1"/>
    </source>
</evidence>
<feature type="domain" description="NTF2" evidence="3">
    <location>
        <begin position="10"/>
        <end position="142"/>
    </location>
</feature>
<dbReference type="GO" id="GO:1990861">
    <property type="term" value="C:Ubp3-Bre5 deubiquitination complex"/>
    <property type="evidence" value="ECO:0007669"/>
    <property type="project" value="TreeGrafter"/>
</dbReference>
<sequence>MTSIDNVPEIGYAFLKTYYQRMHQDPTKVHHLYSTTAELTHVDYQNEWNLEDDQLPTVKLIGKENISKFYTRHSKKVRSLQVKVDACDFQSAGPNNASIVILAVGEMCWTDTPSFRFCQSFLLSPVPSNPKIYDVTNDILRFVPQSILRVSDLKPECDNSPEELRDTLVEGSDDKPEETPEEQVLAPQNYQTSEKSGESIKGSVFESEKPLDAPENRLVKNVEENVEQPKDQQQQLIQEGEASEKQMNSSEPNGDSQQPTEDSAEETETALHESAPLTSNDTTKDKSIESEKPTAAEPTKKMNWASKLAAAESKDVPNVTTKYIRAEPLVSQPPKKVSERKSVSPSGLPRDAKDSKSLKKKQFNLVNKDGFYPVYVKGTGGVTDEQLVKALESEFGVVKKISSQETFAVIDFEDQRWQTEAIERGTLKINNIEVHMEPKTIRKINSPSAVSSASPSGQRFSKKHANKRKA</sequence>
<feature type="compositionally biased region" description="Polar residues" evidence="2">
    <location>
        <begin position="245"/>
        <end position="261"/>
    </location>
</feature>
<feature type="compositionally biased region" description="Basic residues" evidence="2">
    <location>
        <begin position="460"/>
        <end position="470"/>
    </location>
</feature>
<gene>
    <name evidence="4" type="ORF">LANO_0A00518G</name>
</gene>
<dbReference type="SUPFAM" id="SSF54427">
    <property type="entry name" value="NTF2-like"/>
    <property type="match status" value="1"/>
</dbReference>
<name>A0A1G4ILS9_9SACH</name>
<feature type="compositionally biased region" description="Basic and acidic residues" evidence="2">
    <location>
        <begin position="153"/>
        <end position="178"/>
    </location>
</feature>
<dbReference type="PANTHER" id="PTHR10693:SF20">
    <property type="entry name" value="AT27578P"/>
    <property type="match status" value="1"/>
</dbReference>
<dbReference type="GO" id="GO:1990904">
    <property type="term" value="C:ribonucleoprotein complex"/>
    <property type="evidence" value="ECO:0007669"/>
    <property type="project" value="TreeGrafter"/>
</dbReference>
<dbReference type="AlphaFoldDB" id="A0A1G4ILS9"/>
<dbReference type="InterPro" id="IPR039539">
    <property type="entry name" value="Ras_GTPase_bind_prot"/>
</dbReference>
<accession>A0A1G4ILS9</accession>
<protein>
    <submittedName>
        <fullName evidence="4">LANO_0A00518g1_1</fullName>
    </submittedName>
</protein>
<dbReference type="FunFam" id="3.10.450.50:FF:000017">
    <property type="entry name" value="UBP3-associated protein BRE5"/>
    <property type="match status" value="1"/>
</dbReference>
<dbReference type="PROSITE" id="PS50177">
    <property type="entry name" value="NTF2_DOMAIN"/>
    <property type="match status" value="1"/>
</dbReference>
<evidence type="ECO:0000256" key="1">
    <source>
        <dbReference type="ARBA" id="ARBA00022884"/>
    </source>
</evidence>
<dbReference type="InterPro" id="IPR018222">
    <property type="entry name" value="Nuclear_transport_factor_2_euk"/>
</dbReference>
<feature type="region of interest" description="Disordered" evidence="2">
    <location>
        <begin position="443"/>
        <end position="470"/>
    </location>
</feature>
<dbReference type="GO" id="GO:0016579">
    <property type="term" value="P:protein deubiquitination"/>
    <property type="evidence" value="ECO:0007669"/>
    <property type="project" value="TreeGrafter"/>
</dbReference>